<evidence type="ECO:0000256" key="5">
    <source>
        <dbReference type="ARBA" id="ARBA00022989"/>
    </source>
</evidence>
<dbReference type="Gene3D" id="1.20.1070.10">
    <property type="entry name" value="Rhodopsin 7-helix transmembrane proteins"/>
    <property type="match status" value="2"/>
</dbReference>
<evidence type="ECO:0000256" key="12">
    <source>
        <dbReference type="SAM" id="MobiDB-lite"/>
    </source>
</evidence>
<evidence type="ECO:0000313" key="15">
    <source>
        <dbReference type="EMBL" id="SSX06004.1"/>
    </source>
</evidence>
<dbReference type="FunFam" id="1.20.1070.10:FF:000523">
    <property type="entry name" value="5-hydroxytryptamine receptor 2B"/>
    <property type="match status" value="1"/>
</dbReference>
<dbReference type="GO" id="GO:0004930">
    <property type="term" value="F:G protein-coupled receptor activity"/>
    <property type="evidence" value="ECO:0007669"/>
    <property type="project" value="UniProtKB-KW"/>
</dbReference>
<dbReference type="GO" id="GO:0005886">
    <property type="term" value="C:plasma membrane"/>
    <property type="evidence" value="ECO:0007669"/>
    <property type="project" value="UniProtKB-SubCell"/>
</dbReference>
<evidence type="ECO:0000256" key="7">
    <source>
        <dbReference type="ARBA" id="ARBA00023136"/>
    </source>
</evidence>
<dbReference type="Pfam" id="PF00001">
    <property type="entry name" value="7tm_1"/>
    <property type="match status" value="2"/>
</dbReference>
<dbReference type="SUPFAM" id="SSF81321">
    <property type="entry name" value="Family A G protein-coupled receptor-like"/>
    <property type="match status" value="1"/>
</dbReference>
<evidence type="ECO:0000256" key="11">
    <source>
        <dbReference type="RuleBase" id="RU000688"/>
    </source>
</evidence>
<dbReference type="EMBL" id="UFQT01000671">
    <property type="protein sequence ID" value="SSX26361.1"/>
    <property type="molecule type" value="Genomic_DNA"/>
</dbReference>
<comment type="similarity">
    <text evidence="2 11">Belongs to the G-protein coupled receptor 1 family.</text>
</comment>
<evidence type="ECO:0000313" key="16">
    <source>
        <dbReference type="EMBL" id="SSX26361.1"/>
    </source>
</evidence>
<reference evidence="16" key="2">
    <citation type="submission" date="2018-07" db="EMBL/GenBank/DDBJ databases">
        <authorList>
            <person name="Quirk P.G."/>
            <person name="Krulwich T.A."/>
        </authorList>
    </citation>
    <scope>NUCLEOTIDE SEQUENCE</scope>
</reference>
<dbReference type="EMBL" id="UFQS01000671">
    <property type="protein sequence ID" value="SSX06004.1"/>
    <property type="molecule type" value="Genomic_DNA"/>
</dbReference>
<evidence type="ECO:0000256" key="8">
    <source>
        <dbReference type="ARBA" id="ARBA00023157"/>
    </source>
</evidence>
<keyword evidence="3" id="KW-1003">Cell membrane</keyword>
<gene>
    <name evidence="15" type="primary">CSON013354</name>
</gene>
<evidence type="ECO:0000256" key="13">
    <source>
        <dbReference type="SAM" id="Phobius"/>
    </source>
</evidence>
<feature type="transmembrane region" description="Helical" evidence="13">
    <location>
        <begin position="161"/>
        <end position="186"/>
    </location>
</feature>
<evidence type="ECO:0000256" key="9">
    <source>
        <dbReference type="ARBA" id="ARBA00023170"/>
    </source>
</evidence>
<accession>A0A336KM81</accession>
<feature type="transmembrane region" description="Helical" evidence="13">
    <location>
        <begin position="198"/>
        <end position="220"/>
    </location>
</feature>
<evidence type="ECO:0000256" key="4">
    <source>
        <dbReference type="ARBA" id="ARBA00022692"/>
    </source>
</evidence>
<keyword evidence="5 13" id="KW-1133">Transmembrane helix</keyword>
<feature type="transmembrane region" description="Helical" evidence="13">
    <location>
        <begin position="126"/>
        <end position="149"/>
    </location>
</feature>
<keyword evidence="7 13" id="KW-0472">Membrane</keyword>
<dbReference type="AlphaFoldDB" id="A0A336KM81"/>
<evidence type="ECO:0000259" key="14">
    <source>
        <dbReference type="PROSITE" id="PS50262"/>
    </source>
</evidence>
<keyword evidence="6 11" id="KW-0297">G-protein coupled receptor</keyword>
<evidence type="ECO:0000256" key="10">
    <source>
        <dbReference type="ARBA" id="ARBA00023224"/>
    </source>
</evidence>
<organism evidence="15">
    <name type="scientific">Culicoides sonorensis</name>
    <name type="common">Biting midge</name>
    <dbReference type="NCBI Taxonomy" id="179676"/>
    <lineage>
        <taxon>Eukaryota</taxon>
        <taxon>Metazoa</taxon>
        <taxon>Ecdysozoa</taxon>
        <taxon>Arthropoda</taxon>
        <taxon>Hexapoda</taxon>
        <taxon>Insecta</taxon>
        <taxon>Pterygota</taxon>
        <taxon>Neoptera</taxon>
        <taxon>Endopterygota</taxon>
        <taxon>Diptera</taxon>
        <taxon>Nematocera</taxon>
        <taxon>Chironomoidea</taxon>
        <taxon>Ceratopogonidae</taxon>
        <taxon>Ceratopogoninae</taxon>
        <taxon>Culicoides</taxon>
        <taxon>Monoculicoides</taxon>
    </lineage>
</organism>
<dbReference type="PROSITE" id="PS00237">
    <property type="entry name" value="G_PROTEIN_RECEP_F1_1"/>
    <property type="match status" value="1"/>
</dbReference>
<name>A0A336KM81_CULSO</name>
<dbReference type="InterPro" id="IPR000276">
    <property type="entry name" value="GPCR_Rhodpsn"/>
</dbReference>
<sequence>MHFSNYYSNRTLSNKKREVILLKEKILKNELTSKLDNSWLTEWFLSKSDNNNYNSNIAFDQNNNNFNYSSTSITITSTITDFYLNNNNNRTNLFNFNYNNNIIDNDTETLYFGNNQINSTNSLNNYWALLALLLVVCTAAGNILVCLAITWERRLQNVTNYFLMSLAITDLMVAILVMPLGILTLVKGHFPLHSVHCLAWICLDVLFCTASIMHLCTISIDRYLSLRYPMRFGRNKTKKRVTLKIAFVWLLSIAMSLPLSLMYSKVSHFESIFLISYKCMLFSTSQDNSSVLVDGTCQIPDPVYKLVGSIVCFYIPLIVMLVTYMLTVRLLAQQQQNLGGTPSTWTTPGWLSQSQGLERKNTWKTALRNSLSSTPNHAQSVASTETELSTLDTHELWLPESSIPEPTPSTMTALHLFGAEMLKLSRGLDSVSPKLERKEISSVTPNHNDKVITIETDENKTGKKENGKMYELNGTENTKKSLLSWNIESQADLKSDKKRRASTWTNPVLKLDIQRGLNRSKSYPLLSKTKSTLESNSSTFKVKSKITESKSAENGTLLLPPPCTCPYFGDHSSHPPVIKQTEVKIITTSNSFLNPLDKIMDRTPSFTCTNVAQSCGSSSISISTAVVSTAGSSSGITSSLLKVSNSVARDIETNTGLSLPPTPARKLSFGKTHTQVTWDSRRNKRRGSSFGGARTNLLAQPLKSSLSVSPIRRSATLRYKNSATSTDLGTSSIPCLLQKSTTIRSHHSRNSSVIVKNSSRHGRIIRLEQKATKVLGVVFFTFVILWAPFFVLNLLPTVCPECESKIHHSVFDFVTWLGYASSMVNPIFYTIFNKTFRQAFKKLLLCKCRDEDWRPNGR</sequence>
<keyword evidence="10 11" id="KW-0807">Transducer</keyword>
<feature type="transmembrane region" description="Helical" evidence="13">
    <location>
        <begin position="774"/>
        <end position="793"/>
    </location>
</feature>
<feature type="transmembrane region" description="Helical" evidence="13">
    <location>
        <begin position="241"/>
        <end position="263"/>
    </location>
</feature>
<dbReference type="PROSITE" id="PS50262">
    <property type="entry name" value="G_PROTEIN_RECEP_F1_2"/>
    <property type="match status" value="1"/>
</dbReference>
<evidence type="ECO:0000256" key="3">
    <source>
        <dbReference type="ARBA" id="ARBA00022475"/>
    </source>
</evidence>
<dbReference type="InterPro" id="IPR017452">
    <property type="entry name" value="GPCR_Rhodpsn_7TM"/>
</dbReference>
<evidence type="ECO:0000256" key="2">
    <source>
        <dbReference type="ARBA" id="ARBA00010663"/>
    </source>
</evidence>
<dbReference type="PRINTS" id="PR00237">
    <property type="entry name" value="GPCRRHODOPSN"/>
</dbReference>
<dbReference type="PANTHER" id="PTHR24248:SF125">
    <property type="entry name" value="DOPAMINE D2-LIKE RECEPTOR"/>
    <property type="match status" value="1"/>
</dbReference>
<evidence type="ECO:0000256" key="1">
    <source>
        <dbReference type="ARBA" id="ARBA00004651"/>
    </source>
</evidence>
<evidence type="ECO:0000256" key="6">
    <source>
        <dbReference type="ARBA" id="ARBA00023040"/>
    </source>
</evidence>
<dbReference type="PANTHER" id="PTHR24248">
    <property type="entry name" value="ADRENERGIC RECEPTOR-RELATED G-PROTEIN COUPLED RECEPTOR"/>
    <property type="match status" value="1"/>
</dbReference>
<dbReference type="VEuPathDB" id="VectorBase:CSON013354"/>
<keyword evidence="4 11" id="KW-0812">Transmembrane</keyword>
<feature type="region of interest" description="Disordered" evidence="12">
    <location>
        <begin position="671"/>
        <end position="692"/>
    </location>
</feature>
<feature type="domain" description="G-protein coupled receptors family 1 profile" evidence="14">
    <location>
        <begin position="141"/>
        <end position="829"/>
    </location>
</feature>
<feature type="transmembrane region" description="Helical" evidence="13">
    <location>
        <begin position="306"/>
        <end position="326"/>
    </location>
</feature>
<feature type="transmembrane region" description="Helical" evidence="13">
    <location>
        <begin position="813"/>
        <end position="832"/>
    </location>
</feature>
<keyword evidence="9 11" id="KW-0675">Receptor</keyword>
<dbReference type="OMA" id="MYSKDHA"/>
<protein>
    <submittedName>
        <fullName evidence="15">CSON013354 protein</fullName>
    </submittedName>
</protein>
<proteinExistence type="inferred from homology"/>
<comment type="subcellular location">
    <subcellularLocation>
        <location evidence="1">Cell membrane</location>
        <topology evidence="1">Multi-pass membrane protein</topology>
    </subcellularLocation>
</comment>
<reference evidence="15" key="1">
    <citation type="submission" date="2018-04" db="EMBL/GenBank/DDBJ databases">
        <authorList>
            <person name="Go L.Y."/>
            <person name="Mitchell J.A."/>
        </authorList>
    </citation>
    <scope>NUCLEOTIDE SEQUENCE</scope>
    <source>
        <tissue evidence="15">Whole organism</tissue>
    </source>
</reference>
<keyword evidence="8" id="KW-1015">Disulfide bond</keyword>